<keyword evidence="2" id="KW-1185">Reference proteome</keyword>
<organism evidence="1 2">
    <name type="scientific">Sphingomonas ginsenosidimutans</name>
    <dbReference type="NCBI Taxonomy" id="862134"/>
    <lineage>
        <taxon>Bacteria</taxon>
        <taxon>Pseudomonadati</taxon>
        <taxon>Pseudomonadota</taxon>
        <taxon>Alphaproteobacteria</taxon>
        <taxon>Sphingomonadales</taxon>
        <taxon>Sphingomonadaceae</taxon>
        <taxon>Sphingomonas</taxon>
    </lineage>
</organism>
<evidence type="ECO:0000313" key="2">
    <source>
        <dbReference type="Proteomes" id="UP000218784"/>
    </source>
</evidence>
<gene>
    <name evidence="1" type="ORF">COA17_11195</name>
</gene>
<dbReference type="RefSeq" id="WP_096612476.1">
    <property type="nucleotide sequence ID" value="NZ_NWVD01000004.1"/>
</dbReference>
<dbReference type="Proteomes" id="UP000218784">
    <property type="component" value="Unassembled WGS sequence"/>
</dbReference>
<name>A0A2A4HXH9_9SPHN</name>
<proteinExistence type="predicted"/>
<dbReference type="EMBL" id="NWVD01000004">
    <property type="protein sequence ID" value="PCG08713.1"/>
    <property type="molecule type" value="Genomic_DNA"/>
</dbReference>
<protein>
    <submittedName>
        <fullName evidence="1">Uncharacterized protein</fullName>
    </submittedName>
</protein>
<accession>A0A2A4HXH9</accession>
<dbReference type="AlphaFoldDB" id="A0A2A4HXH9"/>
<reference evidence="1 2" key="1">
    <citation type="submission" date="2017-09" db="EMBL/GenBank/DDBJ databases">
        <title>Sphingomonas ginsenosidimutans KACC 14949, whole genome shotgun sequence.</title>
        <authorList>
            <person name="Feng G."/>
            <person name="Zhu H."/>
        </authorList>
    </citation>
    <scope>NUCLEOTIDE SEQUENCE [LARGE SCALE GENOMIC DNA]</scope>
    <source>
        <strain evidence="1 2">KACC 14949</strain>
    </source>
</reference>
<comment type="caution">
    <text evidence="1">The sequence shown here is derived from an EMBL/GenBank/DDBJ whole genome shotgun (WGS) entry which is preliminary data.</text>
</comment>
<sequence>MTKERAPLTYEDAQARVAGRLGVKRAAHIVGVAVRTFQDWGDPDVDRTIPIAAAEALDLAYIDAGGEGMPFLDTLNLRLKTARQNRYGDQIALAASAASFAKEAGEFTAAAIAASLPDAGAADVAALRKEGLEAIAVAKSMIAAADALGVDGGDHWMHAAAPDPPDTS</sequence>
<evidence type="ECO:0000313" key="1">
    <source>
        <dbReference type="EMBL" id="PCG08713.1"/>
    </source>
</evidence>